<evidence type="ECO:0000259" key="4">
    <source>
        <dbReference type="PROSITE" id="PS50042"/>
    </source>
</evidence>
<dbReference type="SUPFAM" id="SSF49785">
    <property type="entry name" value="Galactose-binding domain-like"/>
    <property type="match status" value="1"/>
</dbReference>
<dbReference type="InterPro" id="IPR051913">
    <property type="entry name" value="GH2_Domain-Containing"/>
</dbReference>
<dbReference type="InterPro" id="IPR008979">
    <property type="entry name" value="Galactose-bd-like_sf"/>
</dbReference>
<dbReference type="InterPro" id="IPR017853">
    <property type="entry name" value="GH"/>
</dbReference>
<dbReference type="RefSeq" id="WP_073290114.1">
    <property type="nucleotide sequence ID" value="NZ_FRCP01000020.1"/>
</dbReference>
<evidence type="ECO:0000313" key="6">
    <source>
        <dbReference type="Proteomes" id="UP000184038"/>
    </source>
</evidence>
<reference evidence="5 6" key="1">
    <citation type="submission" date="2016-11" db="EMBL/GenBank/DDBJ databases">
        <authorList>
            <person name="Jaros S."/>
            <person name="Januszkiewicz K."/>
            <person name="Wedrychowicz H."/>
        </authorList>
    </citation>
    <scope>NUCLEOTIDE SEQUENCE [LARGE SCALE GENOMIC DNA]</scope>
    <source>
        <strain evidence="5 6">DSM 15930</strain>
    </source>
</reference>
<dbReference type="InterPro" id="IPR000595">
    <property type="entry name" value="cNMP-bd_dom"/>
</dbReference>
<dbReference type="InterPro" id="IPR006102">
    <property type="entry name" value="Ig-like_GH2"/>
</dbReference>
<dbReference type="OrthoDB" id="9762066at2"/>
<evidence type="ECO:0000313" key="5">
    <source>
        <dbReference type="EMBL" id="SHM88160.1"/>
    </source>
</evidence>
<sequence length="590" mass="68653">MKQLMTKWGKKVDNKDVLKEYPRPNLVRDSYLNLNGEWEYAITKSKDIEKYDGNIVVPFSPEAYLSGVQRIVQPDDYLHYRCKFMLDTDFIKKRLILHFGAVDQECEVSLNGIRIGEHKGGYLPFSFDITNEMRIGENTLTLCVVDRTEKAPHARGKQKLVKKGKYGSLFYTPNSGIWKTVWLESVSEEYITNLRVTPCFDESAITVLVSTNGEPKEANIRILFKDNVVEETIIQTDKTVKIVLDSFKSWTPDEPNLYDIEIDTGTDKVTSYFGMRKFSTGKDKNGILRFFLNNKPYFFNGLLDQGYWPESLLTPPSDDALKYDIIKLKELGYNTIRKHIKIESERFYYHCDKIGMIVWQDMPNGGGDYNMVFVTYLPNAFNWFARGVKDSLYSLFKRRDEEGRRQYYNDLEGMVNQLYNHPSIAVWVPFNEGWGQFDANMATKKICKLDSTRLVNEACGWFDQNGGDMYSIHNYIRKLKVKPQSNRVVALTEYGGYSYPVENHVACEKEFGYKSYKNAEELTENYKRLWEEEIYPNIKDGLCSAIYTQTSDIEEEINGLMTYDREIVKIKKEVVKALNQKLKDIFQRTV</sequence>
<dbReference type="Pfam" id="PF02836">
    <property type="entry name" value="Glyco_hydro_2_C"/>
    <property type="match status" value="1"/>
</dbReference>
<dbReference type="GO" id="GO:0005975">
    <property type="term" value="P:carbohydrate metabolic process"/>
    <property type="evidence" value="ECO:0007669"/>
    <property type="project" value="InterPro"/>
</dbReference>
<dbReference type="PROSITE" id="PS50042">
    <property type="entry name" value="CNMP_BINDING_3"/>
    <property type="match status" value="1"/>
</dbReference>
<dbReference type="PANTHER" id="PTHR42732">
    <property type="entry name" value="BETA-GALACTOSIDASE"/>
    <property type="match status" value="1"/>
</dbReference>
<protein>
    <submittedName>
        <fullName evidence="5">Glycosyl hydrolases family 2</fullName>
    </submittedName>
</protein>
<dbReference type="Proteomes" id="UP000184038">
    <property type="component" value="Unassembled WGS sequence"/>
</dbReference>
<dbReference type="InterPro" id="IPR006103">
    <property type="entry name" value="Glyco_hydro_2_cat"/>
</dbReference>
<evidence type="ECO:0000256" key="1">
    <source>
        <dbReference type="ARBA" id="ARBA00007401"/>
    </source>
</evidence>
<dbReference type="SUPFAM" id="SSF51445">
    <property type="entry name" value="(Trans)glycosidases"/>
    <property type="match status" value="1"/>
</dbReference>
<dbReference type="STRING" id="1120996.SAMN02746066_03730"/>
<dbReference type="GO" id="GO:0004553">
    <property type="term" value="F:hydrolase activity, hydrolyzing O-glycosyl compounds"/>
    <property type="evidence" value="ECO:0007669"/>
    <property type="project" value="InterPro"/>
</dbReference>
<gene>
    <name evidence="5" type="ORF">SAMN02746066_03730</name>
</gene>
<feature type="domain" description="Cyclic nucleotide-binding" evidence="4">
    <location>
        <begin position="144"/>
        <end position="221"/>
    </location>
</feature>
<dbReference type="InterPro" id="IPR013783">
    <property type="entry name" value="Ig-like_fold"/>
</dbReference>
<dbReference type="Gene3D" id="2.60.40.10">
    <property type="entry name" value="Immunoglobulins"/>
    <property type="match status" value="1"/>
</dbReference>
<dbReference type="EMBL" id="FRCP01000020">
    <property type="protein sequence ID" value="SHM88160.1"/>
    <property type="molecule type" value="Genomic_DNA"/>
</dbReference>
<name>A0A1M7MBI3_9FIRM</name>
<organism evidence="5 6">
    <name type="scientific">Anaerosporobacter mobilis DSM 15930</name>
    <dbReference type="NCBI Taxonomy" id="1120996"/>
    <lineage>
        <taxon>Bacteria</taxon>
        <taxon>Bacillati</taxon>
        <taxon>Bacillota</taxon>
        <taxon>Clostridia</taxon>
        <taxon>Lachnospirales</taxon>
        <taxon>Lachnospiraceae</taxon>
        <taxon>Anaerosporobacter</taxon>
    </lineage>
</organism>
<dbReference type="PANTHER" id="PTHR42732:SF2">
    <property type="entry name" value="BETA-MANNOSIDASE"/>
    <property type="match status" value="1"/>
</dbReference>
<dbReference type="InterPro" id="IPR036156">
    <property type="entry name" value="Beta-gal/glucu_dom_sf"/>
</dbReference>
<dbReference type="SUPFAM" id="SSF49303">
    <property type="entry name" value="beta-Galactosidase/glucuronidase domain"/>
    <property type="match status" value="1"/>
</dbReference>
<keyword evidence="6" id="KW-1185">Reference proteome</keyword>
<dbReference type="InterPro" id="IPR006104">
    <property type="entry name" value="Glyco_hydro_2_N"/>
</dbReference>
<dbReference type="Gene3D" id="3.20.20.80">
    <property type="entry name" value="Glycosidases"/>
    <property type="match status" value="1"/>
</dbReference>
<dbReference type="Pfam" id="PF00703">
    <property type="entry name" value="Glyco_hydro_2"/>
    <property type="match status" value="1"/>
</dbReference>
<evidence type="ECO:0000256" key="3">
    <source>
        <dbReference type="ARBA" id="ARBA00023295"/>
    </source>
</evidence>
<dbReference type="Pfam" id="PF02837">
    <property type="entry name" value="Glyco_hydro_2_N"/>
    <property type="match status" value="1"/>
</dbReference>
<keyword evidence="2 5" id="KW-0378">Hydrolase</keyword>
<comment type="similarity">
    <text evidence="1">Belongs to the glycosyl hydrolase 2 family.</text>
</comment>
<accession>A0A1M7MBI3</accession>
<proteinExistence type="inferred from homology"/>
<evidence type="ECO:0000256" key="2">
    <source>
        <dbReference type="ARBA" id="ARBA00022801"/>
    </source>
</evidence>
<dbReference type="Gene3D" id="2.60.120.260">
    <property type="entry name" value="Galactose-binding domain-like"/>
    <property type="match status" value="1"/>
</dbReference>
<dbReference type="AlphaFoldDB" id="A0A1M7MBI3"/>
<keyword evidence="3" id="KW-0326">Glycosidase</keyword>